<organism evidence="9 10">
    <name type="scientific">Penicillium cinerascens</name>
    <dbReference type="NCBI Taxonomy" id="70096"/>
    <lineage>
        <taxon>Eukaryota</taxon>
        <taxon>Fungi</taxon>
        <taxon>Dikarya</taxon>
        <taxon>Ascomycota</taxon>
        <taxon>Pezizomycotina</taxon>
        <taxon>Eurotiomycetes</taxon>
        <taxon>Eurotiomycetidae</taxon>
        <taxon>Eurotiales</taxon>
        <taxon>Aspergillaceae</taxon>
        <taxon>Penicillium</taxon>
    </lineage>
</organism>
<gene>
    <name evidence="9" type="ORF">N7498_003022</name>
</gene>
<dbReference type="PROSITE" id="PS50850">
    <property type="entry name" value="MFS"/>
    <property type="match status" value="1"/>
</dbReference>
<feature type="transmembrane region" description="Helical" evidence="7">
    <location>
        <begin position="202"/>
        <end position="222"/>
    </location>
</feature>
<keyword evidence="3 7" id="KW-0812">Transmembrane</keyword>
<keyword evidence="10" id="KW-1185">Reference proteome</keyword>
<feature type="transmembrane region" description="Helical" evidence="7">
    <location>
        <begin position="349"/>
        <end position="373"/>
    </location>
</feature>
<dbReference type="GO" id="GO:0005886">
    <property type="term" value="C:plasma membrane"/>
    <property type="evidence" value="ECO:0007669"/>
    <property type="project" value="TreeGrafter"/>
</dbReference>
<dbReference type="Gene3D" id="1.20.1250.20">
    <property type="entry name" value="MFS general substrate transporter like domains"/>
    <property type="match status" value="1"/>
</dbReference>
<comment type="similarity">
    <text evidence="2">Belongs to the major facilitator superfamily. TCR/Tet family.</text>
</comment>
<dbReference type="InterPro" id="IPR036259">
    <property type="entry name" value="MFS_trans_sf"/>
</dbReference>
<evidence type="ECO:0000256" key="7">
    <source>
        <dbReference type="SAM" id="Phobius"/>
    </source>
</evidence>
<reference evidence="9" key="1">
    <citation type="submission" date="2022-12" db="EMBL/GenBank/DDBJ databases">
        <authorList>
            <person name="Petersen C."/>
        </authorList>
    </citation>
    <scope>NUCLEOTIDE SEQUENCE</scope>
    <source>
        <strain evidence="9">IBT 15544</strain>
    </source>
</reference>
<evidence type="ECO:0000256" key="3">
    <source>
        <dbReference type="ARBA" id="ARBA00022692"/>
    </source>
</evidence>
<dbReference type="OrthoDB" id="10021397at2759"/>
<feature type="domain" description="Major facilitator superfamily (MFS) profile" evidence="8">
    <location>
        <begin position="49"/>
        <end position="504"/>
    </location>
</feature>
<evidence type="ECO:0000313" key="10">
    <source>
        <dbReference type="Proteomes" id="UP001150904"/>
    </source>
</evidence>
<feature type="transmembrane region" description="Helical" evidence="7">
    <location>
        <begin position="275"/>
        <end position="295"/>
    </location>
</feature>
<feature type="transmembrane region" description="Helical" evidence="7">
    <location>
        <begin position="437"/>
        <end position="458"/>
    </location>
</feature>
<keyword evidence="5 7" id="KW-0472">Membrane</keyword>
<dbReference type="InterPro" id="IPR020846">
    <property type="entry name" value="MFS_dom"/>
</dbReference>
<sequence>MADSSGMRDCHDGYIENEYRDDIPLKESGSDDSADDEKKYPTTAKLVPILVGLCFQSFCIALDNTILATAVPKITEQFNSLEDLSWYASAYLLTTCAVTLPFGKIYTYYSTKWTYVIALGLFEMGSLICAVTPTSKGLILGRAIAGIGSGGLSPGALLVLANSLPLHRRALYFGIIGSTSGIATVTGPLLGGLLTDRASWRWCFYINIPLGAITALFITLFFKDSPRHTKIEPGKMNQLQRMDPIGILVFIPAIICILLTLQWGGTKYEWSNPRIISMFVLFGVFGALWCAVQFWKQEEATVPPRLLKNRNVLGAVIHAMFLGGSFFVFGFYLPIWFQAIKEDSASESGINNLPMVVSMIVCSAIGGLLVNLIGYYTPLMYLGSTLLTIGSGLCTTFKVNTGHGSWIAYQVIIGMGAGVGFQQCINALQTVLPLHDIPVGIAIITFAQSLSGALFISIAQNVFQNRLVANLAQNAPNINPAVVIEAGAANLADRLPKDILPPCAICIQHRCYSDILCIGGYSRTLVLRSESCGVEVYETIKGVQAVFLKELAVLSER</sequence>
<keyword evidence="4 7" id="KW-1133">Transmembrane helix</keyword>
<dbReference type="InterPro" id="IPR011701">
    <property type="entry name" value="MFS"/>
</dbReference>
<protein>
    <recommendedName>
        <fullName evidence="8">Major facilitator superfamily (MFS) profile domain-containing protein</fullName>
    </recommendedName>
</protein>
<feature type="transmembrane region" description="Helical" evidence="7">
    <location>
        <begin position="113"/>
        <end position="131"/>
    </location>
</feature>
<reference evidence="9" key="2">
    <citation type="journal article" date="2023" name="IMA Fungus">
        <title>Comparative genomic study of the Penicillium genus elucidates a diverse pangenome and 15 lateral gene transfer events.</title>
        <authorList>
            <person name="Petersen C."/>
            <person name="Sorensen T."/>
            <person name="Nielsen M.R."/>
            <person name="Sondergaard T.E."/>
            <person name="Sorensen J.L."/>
            <person name="Fitzpatrick D.A."/>
            <person name="Frisvad J.C."/>
            <person name="Nielsen K.L."/>
        </authorList>
    </citation>
    <scope>NUCLEOTIDE SEQUENCE</scope>
    <source>
        <strain evidence="9">IBT 15544</strain>
    </source>
</reference>
<name>A0A9W9NB31_9EURO</name>
<feature type="transmembrane region" description="Helical" evidence="7">
    <location>
        <begin position="84"/>
        <end position="107"/>
    </location>
</feature>
<dbReference type="Proteomes" id="UP001150904">
    <property type="component" value="Unassembled WGS sequence"/>
</dbReference>
<evidence type="ECO:0000256" key="4">
    <source>
        <dbReference type="ARBA" id="ARBA00022989"/>
    </source>
</evidence>
<feature type="compositionally biased region" description="Basic and acidic residues" evidence="6">
    <location>
        <begin position="1"/>
        <end position="29"/>
    </location>
</feature>
<dbReference type="EMBL" id="JAPQKR010000005">
    <property type="protein sequence ID" value="KAJ5216615.1"/>
    <property type="molecule type" value="Genomic_DNA"/>
</dbReference>
<dbReference type="FunFam" id="1.20.1250.20:FF:000196">
    <property type="entry name" value="MFS toxin efflux pump (AflT)"/>
    <property type="match status" value="1"/>
</dbReference>
<evidence type="ECO:0000256" key="2">
    <source>
        <dbReference type="ARBA" id="ARBA00007520"/>
    </source>
</evidence>
<dbReference type="PRINTS" id="PR01036">
    <property type="entry name" value="TCRTETB"/>
</dbReference>
<evidence type="ECO:0000256" key="5">
    <source>
        <dbReference type="ARBA" id="ARBA00023136"/>
    </source>
</evidence>
<dbReference type="Gene3D" id="1.20.1720.10">
    <property type="entry name" value="Multidrug resistance protein D"/>
    <property type="match status" value="1"/>
</dbReference>
<feature type="transmembrane region" description="Helical" evidence="7">
    <location>
        <begin position="242"/>
        <end position="263"/>
    </location>
</feature>
<feature type="region of interest" description="Disordered" evidence="6">
    <location>
        <begin position="1"/>
        <end position="37"/>
    </location>
</feature>
<feature type="transmembrane region" description="Helical" evidence="7">
    <location>
        <begin position="170"/>
        <end position="190"/>
    </location>
</feature>
<proteinExistence type="inferred from homology"/>
<comment type="caution">
    <text evidence="9">The sequence shown here is derived from an EMBL/GenBank/DDBJ whole genome shotgun (WGS) entry which is preliminary data.</text>
</comment>
<evidence type="ECO:0000256" key="6">
    <source>
        <dbReference type="SAM" id="MobiDB-lite"/>
    </source>
</evidence>
<dbReference type="AlphaFoldDB" id="A0A9W9NB31"/>
<evidence type="ECO:0000259" key="8">
    <source>
        <dbReference type="PROSITE" id="PS50850"/>
    </source>
</evidence>
<feature type="transmembrane region" description="Helical" evidence="7">
    <location>
        <begin position="143"/>
        <end position="164"/>
    </location>
</feature>
<evidence type="ECO:0000256" key="1">
    <source>
        <dbReference type="ARBA" id="ARBA00004141"/>
    </source>
</evidence>
<dbReference type="Pfam" id="PF07690">
    <property type="entry name" value="MFS_1"/>
    <property type="match status" value="1"/>
</dbReference>
<evidence type="ECO:0000313" key="9">
    <source>
        <dbReference type="EMBL" id="KAJ5216615.1"/>
    </source>
</evidence>
<dbReference type="PANTHER" id="PTHR23501">
    <property type="entry name" value="MAJOR FACILITATOR SUPERFAMILY"/>
    <property type="match status" value="1"/>
</dbReference>
<feature type="transmembrane region" description="Helical" evidence="7">
    <location>
        <begin position="406"/>
        <end position="425"/>
    </location>
</feature>
<feature type="transmembrane region" description="Helical" evidence="7">
    <location>
        <begin position="315"/>
        <end position="337"/>
    </location>
</feature>
<dbReference type="RefSeq" id="XP_058312428.1">
    <property type="nucleotide sequence ID" value="XM_058450084.1"/>
</dbReference>
<dbReference type="CDD" id="cd17502">
    <property type="entry name" value="MFS_Azr1_MDR_like"/>
    <property type="match status" value="1"/>
</dbReference>
<dbReference type="GeneID" id="83177385"/>
<dbReference type="SUPFAM" id="SSF103473">
    <property type="entry name" value="MFS general substrate transporter"/>
    <property type="match status" value="1"/>
</dbReference>
<dbReference type="GO" id="GO:0022857">
    <property type="term" value="F:transmembrane transporter activity"/>
    <property type="evidence" value="ECO:0007669"/>
    <property type="project" value="InterPro"/>
</dbReference>
<accession>A0A9W9NB31</accession>
<dbReference type="FunFam" id="1.20.1720.10:FF:000012">
    <property type="entry name" value="MFS toxin efflux pump (AflT)"/>
    <property type="match status" value="1"/>
</dbReference>
<feature type="transmembrane region" description="Helical" evidence="7">
    <location>
        <begin position="46"/>
        <end position="72"/>
    </location>
</feature>
<comment type="subcellular location">
    <subcellularLocation>
        <location evidence="1">Membrane</location>
        <topology evidence="1">Multi-pass membrane protein</topology>
    </subcellularLocation>
</comment>
<dbReference type="PANTHER" id="PTHR23501:SF199">
    <property type="entry name" value="MFS EFFLUX TRANSPORTER INPD-RELATED"/>
    <property type="match status" value="1"/>
</dbReference>